<dbReference type="KEGG" id="psac:PSM36_2799"/>
<sequence>MRPFFSLVVLAFLLSLGISPLYAQKEVFKGELYLGAGGGSLFSKVDFVPGVPLAFKQGSFGGVSAKYISEKNLGLLVEVNYAQRGWKEEFDPASDFSYSRTLNYIDIPFMTHIYAGGKTRFIMNIGPQISLLVGDKQDMSQALSDHLDELRAEDEDIRVGMQYEGVYELKRVDYGLAAGIGMELKTGIGDFDLEGRYYFGLGDIFTSRRSEQAYFSRSASRVIGVKLTYYIKVF</sequence>
<name>A0A1R3TC81_9BACT</name>
<dbReference type="AlphaFoldDB" id="A0A1R3TC81"/>
<organism evidence="2 3">
    <name type="scientific">Proteiniphilum saccharofermentans</name>
    <dbReference type="NCBI Taxonomy" id="1642647"/>
    <lineage>
        <taxon>Bacteria</taxon>
        <taxon>Pseudomonadati</taxon>
        <taxon>Bacteroidota</taxon>
        <taxon>Bacteroidia</taxon>
        <taxon>Bacteroidales</taxon>
        <taxon>Dysgonomonadaceae</taxon>
        <taxon>Proteiniphilum</taxon>
    </lineage>
</organism>
<gene>
    <name evidence="2" type="ORF">PSM36_2799</name>
</gene>
<dbReference type="RefSeq" id="WP_076931412.1">
    <property type="nucleotide sequence ID" value="NZ_LT605205.1"/>
</dbReference>
<reference evidence="2 3" key="1">
    <citation type="submission" date="2016-08" db="EMBL/GenBank/DDBJ databases">
        <authorList>
            <person name="Seilhamer J.J."/>
        </authorList>
    </citation>
    <scope>NUCLEOTIDE SEQUENCE [LARGE SCALE GENOMIC DNA]</scope>
    <source>
        <strain evidence="2">M3/6</strain>
    </source>
</reference>
<protein>
    <submittedName>
        <fullName evidence="2">Outer membrane protein beta-barrel domain</fullName>
    </submittedName>
</protein>
<feature type="domain" description="Outer membrane protein beta-barrel" evidence="1">
    <location>
        <begin position="30"/>
        <end position="205"/>
    </location>
</feature>
<dbReference type="InterPro" id="IPR025665">
    <property type="entry name" value="Beta-barrel_OMP_2"/>
</dbReference>
<dbReference type="STRING" id="1642647.PSM36_2799"/>
<proteinExistence type="predicted"/>
<evidence type="ECO:0000313" key="2">
    <source>
        <dbReference type="EMBL" id="SCD21595.1"/>
    </source>
</evidence>
<dbReference type="Pfam" id="PF13568">
    <property type="entry name" value="OMP_b-brl_2"/>
    <property type="match status" value="1"/>
</dbReference>
<evidence type="ECO:0000259" key="1">
    <source>
        <dbReference type="Pfam" id="PF13568"/>
    </source>
</evidence>
<accession>A0A1R3TC81</accession>
<keyword evidence="3" id="KW-1185">Reference proteome</keyword>
<dbReference type="EMBL" id="LT605205">
    <property type="protein sequence ID" value="SCD21595.1"/>
    <property type="molecule type" value="Genomic_DNA"/>
</dbReference>
<evidence type="ECO:0000313" key="3">
    <source>
        <dbReference type="Proteomes" id="UP000187464"/>
    </source>
</evidence>
<dbReference type="Proteomes" id="UP000187464">
    <property type="component" value="Chromosome I"/>
</dbReference>